<dbReference type="PANTHER" id="PTHR12110:SF48">
    <property type="entry name" value="BLL3656 PROTEIN"/>
    <property type="match status" value="1"/>
</dbReference>
<dbReference type="EMBL" id="BMFV01000008">
    <property type="protein sequence ID" value="GGH79278.1"/>
    <property type="molecule type" value="Genomic_DNA"/>
</dbReference>
<dbReference type="InterPro" id="IPR036237">
    <property type="entry name" value="Xyl_isomerase-like_sf"/>
</dbReference>
<dbReference type="PANTHER" id="PTHR12110">
    <property type="entry name" value="HYDROXYPYRUVATE ISOMERASE"/>
    <property type="match status" value="1"/>
</dbReference>
<dbReference type="AlphaFoldDB" id="A0A8J2ZVF6"/>
<dbReference type="GO" id="GO:0016853">
    <property type="term" value="F:isomerase activity"/>
    <property type="evidence" value="ECO:0007669"/>
    <property type="project" value="UniProtKB-KW"/>
</dbReference>
<gene>
    <name evidence="2" type="primary">lolI</name>
    <name evidence="2" type="ORF">GCM10007096_13960</name>
</gene>
<comment type="caution">
    <text evidence="2">The sequence shown here is derived from an EMBL/GenBank/DDBJ whole genome shotgun (WGS) entry which is preliminary data.</text>
</comment>
<proteinExistence type="predicted"/>
<dbReference type="SUPFAM" id="SSF51658">
    <property type="entry name" value="Xylose isomerase-like"/>
    <property type="match status" value="1"/>
</dbReference>
<accession>A0A8J2ZVF6</accession>
<reference evidence="2" key="2">
    <citation type="submission" date="2020-09" db="EMBL/GenBank/DDBJ databases">
        <authorList>
            <person name="Sun Q."/>
            <person name="Zhou Y."/>
        </authorList>
    </citation>
    <scope>NUCLEOTIDE SEQUENCE</scope>
    <source>
        <strain evidence="2">CGMCC 1.12777</strain>
    </source>
</reference>
<name>A0A8J2ZVF6_9BACL</name>
<protein>
    <submittedName>
        <fullName evidence="2">Xylose isomerase</fullName>
    </submittedName>
</protein>
<sequence length="280" mass="31303">MSHFKLALNTSTLLAFQLDIIEQIKVTAQAGYEGIELWVKDIESYLEKGGSLKELKQLLETHGLSVVNAITFFKWTDGDETVRQAGLLQAEREMALLYELGCRAVAAPPSGDVKNLSLETMAIHFTELVEKARRIGIEPYLEFWGRSIKLHNLSEAMYIAMESGKSDIKLLLDLFHMYTGGSSVDQLAYIQKENIGIIHVNDYPAFPTQTHIADQDRVFPGDGIAPIRQVASYLDAIGYEGFLSLELFNDNIGSQTPLAVATEGIRKIKTTFYLEDQKHS</sequence>
<dbReference type="InterPro" id="IPR050312">
    <property type="entry name" value="IolE/XylAMocC-like"/>
</dbReference>
<reference evidence="2" key="1">
    <citation type="journal article" date="2014" name="Int. J. Syst. Evol. Microbiol.">
        <title>Complete genome sequence of Corynebacterium casei LMG S-19264T (=DSM 44701T), isolated from a smear-ripened cheese.</title>
        <authorList>
            <consortium name="US DOE Joint Genome Institute (JGI-PGF)"/>
            <person name="Walter F."/>
            <person name="Albersmeier A."/>
            <person name="Kalinowski J."/>
            <person name="Ruckert C."/>
        </authorList>
    </citation>
    <scope>NUCLEOTIDE SEQUENCE</scope>
    <source>
        <strain evidence="2">CGMCC 1.12777</strain>
    </source>
</reference>
<evidence type="ECO:0000313" key="3">
    <source>
        <dbReference type="Proteomes" id="UP000656813"/>
    </source>
</evidence>
<organism evidence="2 3">
    <name type="scientific">Pullulanibacillus pueri</name>
    <dbReference type="NCBI Taxonomy" id="1437324"/>
    <lineage>
        <taxon>Bacteria</taxon>
        <taxon>Bacillati</taxon>
        <taxon>Bacillota</taxon>
        <taxon>Bacilli</taxon>
        <taxon>Bacillales</taxon>
        <taxon>Sporolactobacillaceae</taxon>
        <taxon>Pullulanibacillus</taxon>
    </lineage>
</organism>
<dbReference type="InterPro" id="IPR013022">
    <property type="entry name" value="Xyl_isomerase-like_TIM-brl"/>
</dbReference>
<dbReference type="Proteomes" id="UP000656813">
    <property type="component" value="Unassembled WGS sequence"/>
</dbReference>
<feature type="domain" description="Xylose isomerase-like TIM barrel" evidence="1">
    <location>
        <begin position="25"/>
        <end position="269"/>
    </location>
</feature>
<dbReference type="Pfam" id="PF01261">
    <property type="entry name" value="AP_endonuc_2"/>
    <property type="match status" value="1"/>
</dbReference>
<dbReference type="Gene3D" id="3.20.20.150">
    <property type="entry name" value="Divalent-metal-dependent TIM barrel enzymes"/>
    <property type="match status" value="1"/>
</dbReference>
<evidence type="ECO:0000259" key="1">
    <source>
        <dbReference type="Pfam" id="PF01261"/>
    </source>
</evidence>
<keyword evidence="3" id="KW-1185">Reference proteome</keyword>
<dbReference type="RefSeq" id="WP_188496693.1">
    <property type="nucleotide sequence ID" value="NZ_BMFV01000008.1"/>
</dbReference>
<keyword evidence="2" id="KW-0413">Isomerase</keyword>
<evidence type="ECO:0000313" key="2">
    <source>
        <dbReference type="EMBL" id="GGH79278.1"/>
    </source>
</evidence>